<keyword evidence="3 6" id="KW-0812">Transmembrane</keyword>
<feature type="transmembrane region" description="Helical" evidence="6">
    <location>
        <begin position="320"/>
        <end position="342"/>
    </location>
</feature>
<sequence length="494" mass="51010">MTSHPPLDLESTRDFSVVCMTSTAPSPASWSELLGPRCRSTSAVLAGGVGLHAVNIFLTTSLLPTAIGELGRESLYAWSATVFMVASVISSMTVSRLLAHRGALGAYLFALVPFFVGTMICAVSPSMEVLLVGRAVQGVGGGLLAGLGYAVLREALPEHLWARATALVSAMWGVGTLAGPAIGGLFAQLGQWRLAFVALAVVTAAIAVIAPRALPRTERVRGGEPVPATSLVLLTLATIAISVASIVGNRTHMLALIAVGAAFIVLFLAWERRSPRRVLPQSTYTRASSLKWIYLTIAVLASGTVSEAFTPLFGQRLAGLVPFAAGFLGAMMSVGWSATMIFSSDISRQRAQTAAKIAGPAVLAAGLLLTAALWRDAAGPVTVILWAGTLAIAGAGIGLAFPHLMVAAMRSTDDEQEGAKAAAGLNTVELIAMAVGSAVAGVLVNLGAPSTLASARLLFLGLGVIAAVGVFTAYRATRQAEREDAGRPYVRDAK</sequence>
<evidence type="ECO:0000256" key="6">
    <source>
        <dbReference type="SAM" id="Phobius"/>
    </source>
</evidence>
<dbReference type="PANTHER" id="PTHR23501:SF154">
    <property type="entry name" value="MULTIDRUG-EFFLUX TRANSPORTER RV1634-RELATED"/>
    <property type="match status" value="1"/>
</dbReference>
<name>Q0SKB6_RHOJR</name>
<dbReference type="AlphaFoldDB" id="Q0SKB6"/>
<feature type="transmembrane region" description="Helical" evidence="6">
    <location>
        <begin position="164"/>
        <end position="186"/>
    </location>
</feature>
<evidence type="ECO:0000256" key="5">
    <source>
        <dbReference type="ARBA" id="ARBA00023136"/>
    </source>
</evidence>
<dbReference type="KEGG" id="rha:RHA1_ro00184"/>
<comment type="subcellular location">
    <subcellularLocation>
        <location evidence="1">Cell membrane</location>
        <topology evidence="1">Multi-pass membrane protein</topology>
    </subcellularLocation>
</comment>
<feature type="transmembrane region" description="Helical" evidence="6">
    <location>
        <begin position="226"/>
        <end position="247"/>
    </location>
</feature>
<feature type="domain" description="Major facilitator superfamily (MFS) profile" evidence="7">
    <location>
        <begin position="41"/>
        <end position="481"/>
    </location>
</feature>
<feature type="transmembrane region" description="Helical" evidence="6">
    <location>
        <begin position="192"/>
        <end position="214"/>
    </location>
</feature>
<dbReference type="InterPro" id="IPR020846">
    <property type="entry name" value="MFS_dom"/>
</dbReference>
<evidence type="ECO:0000256" key="1">
    <source>
        <dbReference type="ARBA" id="ARBA00004651"/>
    </source>
</evidence>
<protein>
    <submittedName>
        <fullName evidence="8">Possible multidrug efflux transport protein</fullName>
    </submittedName>
</protein>
<dbReference type="PROSITE" id="PS50850">
    <property type="entry name" value="MFS"/>
    <property type="match status" value="1"/>
</dbReference>
<dbReference type="EMBL" id="CP000431">
    <property type="protein sequence ID" value="ABG92020.1"/>
    <property type="molecule type" value="Genomic_DNA"/>
</dbReference>
<feature type="transmembrane region" description="Helical" evidence="6">
    <location>
        <begin position="43"/>
        <end position="63"/>
    </location>
</feature>
<organism evidence="8 9">
    <name type="scientific">Rhodococcus jostii (strain RHA1)</name>
    <dbReference type="NCBI Taxonomy" id="101510"/>
    <lineage>
        <taxon>Bacteria</taxon>
        <taxon>Bacillati</taxon>
        <taxon>Actinomycetota</taxon>
        <taxon>Actinomycetes</taxon>
        <taxon>Mycobacteriales</taxon>
        <taxon>Nocardiaceae</taxon>
        <taxon>Rhodococcus</taxon>
    </lineage>
</organism>
<feature type="transmembrane region" description="Helical" evidence="6">
    <location>
        <begin position="430"/>
        <end position="448"/>
    </location>
</feature>
<accession>Q0SKB6</accession>
<evidence type="ECO:0000256" key="3">
    <source>
        <dbReference type="ARBA" id="ARBA00022692"/>
    </source>
</evidence>
<dbReference type="PANTHER" id="PTHR23501">
    <property type="entry name" value="MAJOR FACILITATOR SUPERFAMILY"/>
    <property type="match status" value="1"/>
</dbReference>
<feature type="transmembrane region" description="Helical" evidence="6">
    <location>
        <begin position="354"/>
        <end position="374"/>
    </location>
</feature>
<dbReference type="Gene3D" id="1.20.1720.10">
    <property type="entry name" value="Multidrug resistance protein D"/>
    <property type="match status" value="1"/>
</dbReference>
<keyword evidence="5 6" id="KW-0472">Membrane</keyword>
<keyword evidence="2" id="KW-0813">Transport</keyword>
<evidence type="ECO:0000256" key="2">
    <source>
        <dbReference type="ARBA" id="ARBA00022448"/>
    </source>
</evidence>
<feature type="transmembrane region" description="Helical" evidence="6">
    <location>
        <begin position="253"/>
        <end position="271"/>
    </location>
</feature>
<dbReference type="HOGENOM" id="CLU_000960_2_6_11"/>
<dbReference type="GO" id="GO:0022857">
    <property type="term" value="F:transmembrane transporter activity"/>
    <property type="evidence" value="ECO:0007669"/>
    <property type="project" value="InterPro"/>
</dbReference>
<reference evidence="9" key="1">
    <citation type="journal article" date="2006" name="Proc. Natl. Acad. Sci. U.S.A.">
        <title>The complete genome of Rhodococcus sp. RHA1 provides insights into a catabolic powerhouse.</title>
        <authorList>
            <person name="McLeod M.P."/>
            <person name="Warren R.L."/>
            <person name="Hsiao W.W.L."/>
            <person name="Araki N."/>
            <person name="Myhre M."/>
            <person name="Fernandes C."/>
            <person name="Miyazawa D."/>
            <person name="Wong W."/>
            <person name="Lillquist A.L."/>
            <person name="Wang D."/>
            <person name="Dosanjh M."/>
            <person name="Hara H."/>
            <person name="Petrescu A."/>
            <person name="Morin R.D."/>
            <person name="Yang G."/>
            <person name="Stott J.M."/>
            <person name="Schein J.E."/>
            <person name="Shin H."/>
            <person name="Smailus D."/>
            <person name="Siddiqui A.S."/>
            <person name="Marra M.A."/>
            <person name="Jones S.J.M."/>
            <person name="Holt R."/>
            <person name="Brinkman F.S.L."/>
            <person name="Miyauchi K."/>
            <person name="Fukuda M."/>
            <person name="Davies J.E."/>
            <person name="Mohn W.W."/>
            <person name="Eltis L.D."/>
        </authorList>
    </citation>
    <scope>NUCLEOTIDE SEQUENCE [LARGE SCALE GENOMIC DNA]</scope>
    <source>
        <strain evidence="9">RHA1</strain>
    </source>
</reference>
<dbReference type="GO" id="GO:0005886">
    <property type="term" value="C:plasma membrane"/>
    <property type="evidence" value="ECO:0007669"/>
    <property type="project" value="UniProtKB-SubCell"/>
</dbReference>
<keyword evidence="4 6" id="KW-1133">Transmembrane helix</keyword>
<feature type="transmembrane region" description="Helical" evidence="6">
    <location>
        <begin position="131"/>
        <end position="152"/>
    </location>
</feature>
<evidence type="ECO:0000313" key="8">
    <source>
        <dbReference type="EMBL" id="ABG92020.1"/>
    </source>
</evidence>
<dbReference type="eggNOG" id="COG2814">
    <property type="taxonomic scope" value="Bacteria"/>
</dbReference>
<dbReference type="Proteomes" id="UP000008710">
    <property type="component" value="Chromosome"/>
</dbReference>
<feature type="transmembrane region" description="Helical" evidence="6">
    <location>
        <begin position="292"/>
        <end position="314"/>
    </location>
</feature>
<dbReference type="Gene3D" id="1.20.1250.20">
    <property type="entry name" value="MFS general substrate transporter like domains"/>
    <property type="match status" value="1"/>
</dbReference>
<feature type="transmembrane region" description="Helical" evidence="6">
    <location>
        <begin position="106"/>
        <end position="125"/>
    </location>
</feature>
<evidence type="ECO:0000256" key="4">
    <source>
        <dbReference type="ARBA" id="ARBA00022989"/>
    </source>
</evidence>
<dbReference type="InterPro" id="IPR036259">
    <property type="entry name" value="MFS_trans_sf"/>
</dbReference>
<feature type="transmembrane region" description="Helical" evidence="6">
    <location>
        <begin position="386"/>
        <end position="409"/>
    </location>
</feature>
<feature type="transmembrane region" description="Helical" evidence="6">
    <location>
        <begin position="75"/>
        <end position="94"/>
    </location>
</feature>
<evidence type="ECO:0000259" key="7">
    <source>
        <dbReference type="PROSITE" id="PS50850"/>
    </source>
</evidence>
<feature type="transmembrane region" description="Helical" evidence="6">
    <location>
        <begin position="454"/>
        <end position="474"/>
    </location>
</feature>
<proteinExistence type="predicted"/>
<gene>
    <name evidence="8" type="ordered locus">RHA1_ro00184</name>
</gene>
<dbReference type="PRINTS" id="PR01036">
    <property type="entry name" value="TCRTETB"/>
</dbReference>
<evidence type="ECO:0000313" key="9">
    <source>
        <dbReference type="Proteomes" id="UP000008710"/>
    </source>
</evidence>
<dbReference type="InterPro" id="IPR011701">
    <property type="entry name" value="MFS"/>
</dbReference>
<dbReference type="Pfam" id="PF07690">
    <property type="entry name" value="MFS_1"/>
    <property type="match status" value="1"/>
</dbReference>
<dbReference type="SUPFAM" id="SSF103473">
    <property type="entry name" value="MFS general substrate transporter"/>
    <property type="match status" value="1"/>
</dbReference>